<dbReference type="InterPro" id="IPR036388">
    <property type="entry name" value="WH-like_DNA-bd_sf"/>
</dbReference>
<evidence type="ECO:0000256" key="1">
    <source>
        <dbReference type="ARBA" id="ARBA00009964"/>
    </source>
</evidence>
<accession>A0A1G7GRH6</accession>
<evidence type="ECO:0000313" key="3">
    <source>
        <dbReference type="EMBL" id="SDE90755.1"/>
    </source>
</evidence>
<dbReference type="AlphaFoldDB" id="A0A1G7GRH6"/>
<dbReference type="STRING" id="69960.SAMN05421720_11565"/>
<dbReference type="GO" id="GO:0006313">
    <property type="term" value="P:DNA transposition"/>
    <property type="evidence" value="ECO:0007669"/>
    <property type="project" value="InterPro"/>
</dbReference>
<dbReference type="Pfam" id="PF01527">
    <property type="entry name" value="HTH_Tnp_1"/>
    <property type="match status" value="1"/>
</dbReference>
<dbReference type="InterPro" id="IPR002514">
    <property type="entry name" value="Transposase_8"/>
</dbReference>
<dbReference type="SUPFAM" id="SSF48295">
    <property type="entry name" value="TrpR-like"/>
    <property type="match status" value="1"/>
</dbReference>
<dbReference type="Gene3D" id="1.10.10.10">
    <property type="entry name" value="Winged helix-like DNA-binding domain superfamily/Winged helix DNA-binding domain"/>
    <property type="match status" value="1"/>
</dbReference>
<evidence type="ECO:0000256" key="2">
    <source>
        <dbReference type="SAM" id="MobiDB-lite"/>
    </source>
</evidence>
<keyword evidence="4" id="KW-1185">Reference proteome</keyword>
<reference evidence="3 4" key="1">
    <citation type="submission" date="2016-10" db="EMBL/GenBank/DDBJ databases">
        <authorList>
            <person name="de Groot N.N."/>
        </authorList>
    </citation>
    <scope>NUCLEOTIDE SEQUENCE [LARGE SCALE GENOMIC DNA]</scope>
    <source>
        <strain evidence="3 4">ATCC 700224</strain>
    </source>
</reference>
<evidence type="ECO:0000313" key="4">
    <source>
        <dbReference type="Proteomes" id="UP000199412"/>
    </source>
</evidence>
<dbReference type="PANTHER" id="PTHR37936">
    <property type="entry name" value="TRANSPOSASE INSC FOR INSERTION ELEMENT IS2A-RELATED"/>
    <property type="match status" value="1"/>
</dbReference>
<dbReference type="Proteomes" id="UP000199412">
    <property type="component" value="Unassembled WGS sequence"/>
</dbReference>
<dbReference type="GO" id="GO:0043565">
    <property type="term" value="F:sequence-specific DNA binding"/>
    <property type="evidence" value="ECO:0007669"/>
    <property type="project" value="InterPro"/>
</dbReference>
<dbReference type="NCBIfam" id="NF047595">
    <property type="entry name" value="IS66_ISRel24_TnpA"/>
    <property type="match status" value="1"/>
</dbReference>
<sequence>MRQEILTGVERRRRWSVAQKMAIVDEAAGPPGRVAEVARRHDVSRQQVYHWRRELRRKGLLASGEPGLFLPVTLVDEDGTSRGCGNRDGELGTPIGPAPTIGDAAAVLAPDDPTPTRRATVDPVEIVLRNGRVVRVTSEVPDAVLTRVIRIAEAS</sequence>
<organism evidence="3 4">
    <name type="scientific">Rhodospira trueperi</name>
    <dbReference type="NCBI Taxonomy" id="69960"/>
    <lineage>
        <taxon>Bacteria</taxon>
        <taxon>Pseudomonadati</taxon>
        <taxon>Pseudomonadota</taxon>
        <taxon>Alphaproteobacteria</taxon>
        <taxon>Rhodospirillales</taxon>
        <taxon>Rhodospirillaceae</taxon>
        <taxon>Rhodospira</taxon>
    </lineage>
</organism>
<dbReference type="PANTHER" id="PTHR37936:SF3">
    <property type="entry name" value="TRANSPOSASE INSC FOR INSERTION ELEMENT IS2A-RELATED"/>
    <property type="match status" value="1"/>
</dbReference>
<protein>
    <submittedName>
        <fullName evidence="3">Transposase</fullName>
    </submittedName>
</protein>
<proteinExistence type="inferred from homology"/>
<dbReference type="InterPro" id="IPR010921">
    <property type="entry name" value="Trp_repressor/repl_initiator"/>
</dbReference>
<dbReference type="GO" id="GO:0004803">
    <property type="term" value="F:transposase activity"/>
    <property type="evidence" value="ECO:0007669"/>
    <property type="project" value="InterPro"/>
</dbReference>
<feature type="region of interest" description="Disordered" evidence="2">
    <location>
        <begin position="79"/>
        <end position="100"/>
    </location>
</feature>
<gene>
    <name evidence="3" type="ORF">SAMN05421720_11565</name>
</gene>
<name>A0A1G7GRH6_9PROT</name>
<dbReference type="RefSeq" id="WP_092787772.1">
    <property type="nucleotide sequence ID" value="NZ_FNAP01000015.1"/>
</dbReference>
<comment type="similarity">
    <text evidence="1">Belongs to the transposase 8 family.</text>
</comment>
<dbReference type="OrthoDB" id="7267835at2"/>
<dbReference type="EMBL" id="FNAP01000015">
    <property type="protein sequence ID" value="SDE90755.1"/>
    <property type="molecule type" value="Genomic_DNA"/>
</dbReference>